<protein>
    <submittedName>
        <fullName evidence="19">Pol</fullName>
    </submittedName>
</protein>
<dbReference type="InterPro" id="IPR036397">
    <property type="entry name" value="RNaseH_sf"/>
</dbReference>
<dbReference type="GO" id="GO:0003677">
    <property type="term" value="F:DNA binding"/>
    <property type="evidence" value="ECO:0007669"/>
    <property type="project" value="UniProtKB-KW"/>
</dbReference>
<keyword evidence="6" id="KW-0378">Hydrolase</keyword>
<keyword evidence="11" id="KW-1160">Virus entry into host cell</keyword>
<feature type="domain" description="Integrase catalytic" evidence="17">
    <location>
        <begin position="606"/>
        <end position="765"/>
    </location>
</feature>
<dbReference type="InterPro" id="IPR002156">
    <property type="entry name" value="RNaseH_domain"/>
</dbReference>
<keyword evidence="9" id="KW-0238">DNA-binding</keyword>
<evidence type="ECO:0000256" key="6">
    <source>
        <dbReference type="ARBA" id="ARBA00022801"/>
    </source>
</evidence>
<feature type="domain" description="Reverse transcriptase" evidence="15">
    <location>
        <begin position="17"/>
        <end position="205"/>
    </location>
</feature>
<evidence type="ECO:0000259" key="14">
    <source>
        <dbReference type="PROSITE" id="PS50876"/>
    </source>
</evidence>
<evidence type="ECO:0000259" key="17">
    <source>
        <dbReference type="PROSITE" id="PS50994"/>
    </source>
</evidence>
<dbReference type="GO" id="GO:0046718">
    <property type="term" value="P:symbiont entry into host cell"/>
    <property type="evidence" value="ECO:0007669"/>
    <property type="project" value="UniProtKB-KW"/>
</dbReference>
<dbReference type="PROSITE" id="PS50876">
    <property type="entry name" value="ZF_INTEGRASE"/>
    <property type="match status" value="1"/>
</dbReference>
<evidence type="ECO:0000256" key="9">
    <source>
        <dbReference type="ARBA" id="ARBA00023125"/>
    </source>
</evidence>
<keyword evidence="10" id="KW-1179">Viral genome integration</keyword>
<sequence length="832" mass="93736">MTKEKIQVAHDLVKQQLAEGHIQPSVSPHNTPIFVIKKKSGKWRLLQDLRAINNEMVIMGPAQSGIPQLSALPKTWYVLVIDIKDCFFSIPIHPEDSPRFAFTIPALNHEGPDQRYEWKVLPQGMANSPTMCQIYVNKVIQPLRNQNPELQIFHYMDDVLLAHKDKNTLLECYATLTNLLKNYNLEIAIDKVQLNFPINYLGVLLSSTMVRPPKIQIRVDQLKSLNDFQKLLGDINWIRPYLGIPTGELGPLFDILKGPSDPNSPRMLTPEARKALKIIETYMENMHLDRIDISLPLLFIVLPTKNIPTGVFWQEGPLLWIHLSYSPNTILTRYPEAVGQLILKGIKAAKGVFGISPNKIITPYTMNQIDELANELNTWAIIMCKSNVSFDNHLPSNPLLSFWSLHPVIFPKMTRKTPIMNAPNIFTDGSNNGTAAIVTPDQTFTFLVPKQSAQKVELNAVLQAFVMFKDSVFNLFSDSQYIVNAIVSLEDAGRISPSSTVFSLFSTIQSLIWDRKDPFFIGHIRAHTGLPGALSLGNDLADKTTHDIHIFSTLEEATNFHKRFHVNANTLQKRFKITKEQARQIIKQCQNCVTFLPQVNLGVNPRGLIPNHIWQMDVTHLPEFGKLKYLHVTVDTSSGFLMGSLHAGEKTKDVIAHCLQNFATVGVPKQLKTDNAPGYTSTSFKQFCSSFGITHITGIPYNPQGQGIVERAHQTIKMYLLKQKEGIGKGYISPKDKLKITLFTLNFLNLDSSGLSAAERHMCPKNVHKPKVLWKDILTGQWKGPDPVIVWSRGSVCVFPQGEQQPIWIPERLTKAISTDQKEDDLAQIHNS</sequence>
<reference evidence="19" key="1">
    <citation type="journal article" date="2020" name="Viruses">
        <title>A Novel Retrovirus (Gunnison's Prairie Dog Retrovirus) Associated With Thymic Lymphoma in Gunnison's Prairie Dogs in Colorado, USA.</title>
        <authorList>
            <person name="Butler M.D."/>
            <person name="Griffin K."/>
            <person name="Brewster C.D."/>
            <person name="Kapuscinski M.L."/>
            <person name="Stenglein M.D."/>
            <person name="Tripp D.W."/>
            <person name="Quackenbush S.L."/>
            <person name="Fox K.A."/>
        </authorList>
    </citation>
    <scope>NUCLEOTIDE SEQUENCE</scope>
    <source>
        <strain evidence="19">Prairie dog 14-1382</strain>
    </source>
</reference>
<dbReference type="GO" id="GO:0044826">
    <property type="term" value="P:viral genome integration into host DNA"/>
    <property type="evidence" value="ECO:0007669"/>
    <property type="project" value="UniProtKB-KW"/>
</dbReference>
<evidence type="ECO:0000256" key="12">
    <source>
        <dbReference type="PROSITE-ProRule" id="PRU00450"/>
    </source>
</evidence>
<dbReference type="PROSITE" id="PS50994">
    <property type="entry name" value="INTEGRASE"/>
    <property type="match status" value="1"/>
</dbReference>
<evidence type="ECO:0000256" key="3">
    <source>
        <dbReference type="ARBA" id="ARBA00022722"/>
    </source>
</evidence>
<dbReference type="SUPFAM" id="SSF46919">
    <property type="entry name" value="N-terminal Zn binding domain of HIV integrase"/>
    <property type="match status" value="1"/>
</dbReference>
<evidence type="ECO:0000259" key="18">
    <source>
        <dbReference type="PROSITE" id="PS51027"/>
    </source>
</evidence>
<dbReference type="Pfam" id="PF00665">
    <property type="entry name" value="rve"/>
    <property type="match status" value="1"/>
</dbReference>
<dbReference type="InterPro" id="IPR012337">
    <property type="entry name" value="RNaseH-like_sf"/>
</dbReference>
<accession>A0A7D5AT12</accession>
<evidence type="ECO:0000256" key="13">
    <source>
        <dbReference type="PROSITE-ProRule" id="PRU00506"/>
    </source>
</evidence>
<dbReference type="Gene3D" id="2.30.30.10">
    <property type="entry name" value="Integrase, C-terminal domain superfamily, retroviral"/>
    <property type="match status" value="1"/>
</dbReference>
<dbReference type="GO" id="GO:0008270">
    <property type="term" value="F:zinc ion binding"/>
    <property type="evidence" value="ECO:0007669"/>
    <property type="project" value="UniProtKB-KW"/>
</dbReference>
<evidence type="ECO:0000256" key="7">
    <source>
        <dbReference type="ARBA" id="ARBA00022908"/>
    </source>
</evidence>
<evidence type="ECO:0000256" key="4">
    <source>
        <dbReference type="ARBA" id="ARBA00022723"/>
    </source>
</evidence>
<dbReference type="SUPFAM" id="SSF50122">
    <property type="entry name" value="DNA-binding domain of retroviral integrase"/>
    <property type="match status" value="1"/>
</dbReference>
<keyword evidence="12" id="KW-0863">Zinc-finger</keyword>
<dbReference type="Gene3D" id="3.30.70.270">
    <property type="match status" value="2"/>
</dbReference>
<proteinExistence type="predicted"/>
<dbReference type="Pfam" id="PF00075">
    <property type="entry name" value="RNase_H"/>
    <property type="match status" value="1"/>
</dbReference>
<name>A0A7D5AT12_9RETR</name>
<dbReference type="PANTHER" id="PTHR41694">
    <property type="entry name" value="ENDOGENOUS RETROVIRUS GROUP K MEMBER POL PROTEIN"/>
    <property type="match status" value="1"/>
</dbReference>
<keyword evidence="4" id="KW-0479">Metal-binding</keyword>
<organism evidence="19">
    <name type="scientific">Endogenous prairie dog retrovirus</name>
    <dbReference type="NCBI Taxonomy" id="2744144"/>
    <lineage>
        <taxon>Viruses</taxon>
        <taxon>Riboviria</taxon>
        <taxon>Pararnavirae</taxon>
        <taxon>Artverviricota</taxon>
        <taxon>Revtraviricetes</taxon>
        <taxon>Ortervirales</taxon>
        <taxon>Retroviridae</taxon>
    </lineage>
</organism>
<evidence type="ECO:0000313" key="19">
    <source>
        <dbReference type="EMBL" id="QKU38055.1"/>
    </source>
</evidence>
<feature type="DNA-binding region" description="Integrase-type" evidence="13">
    <location>
        <begin position="770"/>
        <end position="819"/>
    </location>
</feature>
<dbReference type="PROSITE" id="PS50878">
    <property type="entry name" value="RT_POL"/>
    <property type="match status" value="1"/>
</dbReference>
<dbReference type="InterPro" id="IPR043502">
    <property type="entry name" value="DNA/RNA_pol_sf"/>
</dbReference>
<evidence type="ECO:0000256" key="2">
    <source>
        <dbReference type="ARBA" id="ARBA00022695"/>
    </source>
</evidence>
<dbReference type="InterPro" id="IPR001584">
    <property type="entry name" value="Integrase_cat-core"/>
</dbReference>
<keyword evidence="7" id="KW-0229">DNA integration</keyword>
<dbReference type="InterPro" id="IPR043128">
    <property type="entry name" value="Rev_trsase/Diguanyl_cyclase"/>
</dbReference>
<evidence type="ECO:0000256" key="5">
    <source>
        <dbReference type="ARBA" id="ARBA00022759"/>
    </source>
</evidence>
<keyword evidence="5" id="KW-0255">Endonuclease</keyword>
<dbReference type="GO" id="GO:0035613">
    <property type="term" value="F:RNA stem-loop binding"/>
    <property type="evidence" value="ECO:0007669"/>
    <property type="project" value="TreeGrafter"/>
</dbReference>
<keyword evidence="12" id="KW-0862">Zinc</keyword>
<dbReference type="InterPro" id="IPR001037">
    <property type="entry name" value="Integrase_C_retrovir"/>
</dbReference>
<dbReference type="GO" id="GO:0015074">
    <property type="term" value="P:DNA integration"/>
    <property type="evidence" value="ECO:0007669"/>
    <property type="project" value="UniProtKB-KW"/>
</dbReference>
<dbReference type="Pfam" id="PF00552">
    <property type="entry name" value="IN_DBD_C"/>
    <property type="match status" value="1"/>
</dbReference>
<dbReference type="GO" id="GO:0075713">
    <property type="term" value="P:establishment of integrated proviral latency"/>
    <property type="evidence" value="ECO:0007669"/>
    <property type="project" value="UniProtKB-KW"/>
</dbReference>
<feature type="domain" description="Integrase-type" evidence="14">
    <location>
        <begin position="552"/>
        <end position="593"/>
    </location>
</feature>
<feature type="domain" description="RNase H type-1" evidence="16">
    <location>
        <begin position="419"/>
        <end position="550"/>
    </location>
</feature>
<dbReference type="InterPro" id="IPR000477">
    <property type="entry name" value="RT_dom"/>
</dbReference>
<dbReference type="PROSITE" id="PS50879">
    <property type="entry name" value="RNASE_H_1"/>
    <property type="match status" value="1"/>
</dbReference>
<dbReference type="PROSITE" id="PS51027">
    <property type="entry name" value="INTEGRASE_DBD"/>
    <property type="match status" value="1"/>
</dbReference>
<feature type="domain" description="Integrase-type" evidence="18">
    <location>
        <begin position="770"/>
        <end position="819"/>
    </location>
</feature>
<keyword evidence="8" id="KW-0695">RNA-directed DNA polymerase</keyword>
<evidence type="ECO:0000259" key="16">
    <source>
        <dbReference type="PROSITE" id="PS50879"/>
    </source>
</evidence>
<keyword evidence="3" id="KW-0540">Nuclease</keyword>
<dbReference type="PANTHER" id="PTHR41694:SF3">
    <property type="entry name" value="RNA-DIRECTED DNA POLYMERASE-RELATED"/>
    <property type="match status" value="1"/>
</dbReference>
<gene>
    <name evidence="19" type="primary">pol</name>
</gene>
<dbReference type="Pfam" id="PF00078">
    <property type="entry name" value="RVT_1"/>
    <property type="match status" value="1"/>
</dbReference>
<evidence type="ECO:0000256" key="1">
    <source>
        <dbReference type="ARBA" id="ARBA00022679"/>
    </source>
</evidence>
<dbReference type="GO" id="GO:0004523">
    <property type="term" value="F:RNA-DNA hybrid ribonuclease activity"/>
    <property type="evidence" value="ECO:0007669"/>
    <property type="project" value="InterPro"/>
</dbReference>
<dbReference type="InterPro" id="IPR003308">
    <property type="entry name" value="Integrase_Zn-bd_dom_N"/>
</dbReference>
<dbReference type="Pfam" id="PF02022">
    <property type="entry name" value="Integrase_Zn"/>
    <property type="match status" value="1"/>
</dbReference>
<dbReference type="InterPro" id="IPR010661">
    <property type="entry name" value="RVT_thumb"/>
</dbReference>
<keyword evidence="1" id="KW-0808">Transferase</keyword>
<dbReference type="Pfam" id="PF06817">
    <property type="entry name" value="RVT_thumb"/>
    <property type="match status" value="1"/>
</dbReference>
<dbReference type="SUPFAM" id="SSF53098">
    <property type="entry name" value="Ribonuclease H-like"/>
    <property type="match status" value="1"/>
</dbReference>
<dbReference type="EMBL" id="MT361317">
    <property type="protein sequence ID" value="QKU38055.1"/>
    <property type="molecule type" value="Genomic_RNA"/>
</dbReference>
<dbReference type="Gene3D" id="3.10.10.10">
    <property type="entry name" value="HIV Type 1 Reverse Transcriptase, subunit A, domain 1"/>
    <property type="match status" value="1"/>
</dbReference>
<evidence type="ECO:0000256" key="10">
    <source>
        <dbReference type="ARBA" id="ARBA00023195"/>
    </source>
</evidence>
<dbReference type="InterPro" id="IPR036862">
    <property type="entry name" value="Integrase_C_dom_sf_retrovir"/>
</dbReference>
<dbReference type="GO" id="GO:0003964">
    <property type="term" value="F:RNA-directed DNA polymerase activity"/>
    <property type="evidence" value="ECO:0007669"/>
    <property type="project" value="UniProtKB-KW"/>
</dbReference>
<evidence type="ECO:0000256" key="8">
    <source>
        <dbReference type="ARBA" id="ARBA00022918"/>
    </source>
</evidence>
<dbReference type="InterPro" id="IPR017856">
    <property type="entry name" value="Integrase-like_N"/>
</dbReference>
<dbReference type="SUPFAM" id="SSF56672">
    <property type="entry name" value="DNA/RNA polymerases"/>
    <property type="match status" value="1"/>
</dbReference>
<evidence type="ECO:0000256" key="11">
    <source>
        <dbReference type="ARBA" id="ARBA00023296"/>
    </source>
</evidence>
<keyword evidence="2" id="KW-0548">Nucleotidyltransferase</keyword>
<evidence type="ECO:0000259" key="15">
    <source>
        <dbReference type="PROSITE" id="PS50878"/>
    </source>
</evidence>
<dbReference type="CDD" id="cd09273">
    <property type="entry name" value="RNase_HI_RT_Bel"/>
    <property type="match status" value="1"/>
</dbReference>
<dbReference type="Gene3D" id="1.10.10.200">
    <property type="match status" value="1"/>
</dbReference>
<dbReference type="Gene3D" id="3.30.420.10">
    <property type="entry name" value="Ribonuclease H-like superfamily/Ribonuclease H"/>
    <property type="match status" value="2"/>
</dbReference>